<name>A0A7W3TJN0_9GAMM</name>
<dbReference type="Proteomes" id="UP000523196">
    <property type="component" value="Unassembled WGS sequence"/>
</dbReference>
<dbReference type="AlphaFoldDB" id="A0A7W3TJN0"/>
<protein>
    <submittedName>
        <fullName evidence="1">Uncharacterized protein</fullName>
    </submittedName>
</protein>
<dbReference type="EMBL" id="JACHTF010000002">
    <property type="protein sequence ID" value="MBB1059531.1"/>
    <property type="molecule type" value="Genomic_DNA"/>
</dbReference>
<reference evidence="1 2" key="1">
    <citation type="submission" date="2020-08" db="EMBL/GenBank/DDBJ databases">
        <authorList>
            <person name="Xu S."/>
            <person name="Li A."/>
        </authorList>
    </citation>
    <scope>NUCLEOTIDE SEQUENCE [LARGE SCALE GENOMIC DNA]</scope>
    <source>
        <strain evidence="1 2">119BY6-57</strain>
    </source>
</reference>
<gene>
    <name evidence="1" type="ORF">H4F98_02975</name>
</gene>
<evidence type="ECO:0000313" key="2">
    <source>
        <dbReference type="Proteomes" id="UP000523196"/>
    </source>
</evidence>
<dbReference type="RefSeq" id="WP_182685166.1">
    <property type="nucleotide sequence ID" value="NZ_JACHTF010000002.1"/>
</dbReference>
<evidence type="ECO:0000313" key="1">
    <source>
        <dbReference type="EMBL" id="MBB1059531.1"/>
    </source>
</evidence>
<comment type="caution">
    <text evidence="1">The sequence shown here is derived from an EMBL/GenBank/DDBJ whole genome shotgun (WGS) entry which is preliminary data.</text>
</comment>
<keyword evidence="2" id="KW-1185">Reference proteome</keyword>
<sequence length="184" mass="19573">MQASKGIGKCAWLAVAWLALGGVAVAQAFRDGEGRASPPSESRRYIDGFSGMLLVTPDMDWAAKWDTPPDVIPHFREASEVARGEKLAILVFFANAGQVDGAIDTAVGVRVTQPDGQVQLDATDEACVSGPYGGAPGNVLLCATSLLYVADADDLSGDWTVEVVLKDRHRGIEMPLRTAFRVLD</sequence>
<proteinExistence type="predicted"/>
<organism evidence="1 2">
    <name type="scientific">Marilutibacter spongiae</name>
    <dbReference type="NCBI Taxonomy" id="2025720"/>
    <lineage>
        <taxon>Bacteria</taxon>
        <taxon>Pseudomonadati</taxon>
        <taxon>Pseudomonadota</taxon>
        <taxon>Gammaproteobacteria</taxon>
        <taxon>Lysobacterales</taxon>
        <taxon>Lysobacteraceae</taxon>
        <taxon>Marilutibacter</taxon>
    </lineage>
</organism>
<accession>A0A7W3TJN0</accession>